<feature type="transmembrane region" description="Helical" evidence="7">
    <location>
        <begin position="220"/>
        <end position="240"/>
    </location>
</feature>
<dbReference type="InterPro" id="IPR025966">
    <property type="entry name" value="OppC_N"/>
</dbReference>
<dbReference type="SUPFAM" id="SSF161098">
    <property type="entry name" value="MetI-like"/>
    <property type="match status" value="1"/>
</dbReference>
<dbReference type="Pfam" id="PF12911">
    <property type="entry name" value="OppC_N"/>
    <property type="match status" value="1"/>
</dbReference>
<evidence type="ECO:0000256" key="1">
    <source>
        <dbReference type="ARBA" id="ARBA00004651"/>
    </source>
</evidence>
<keyword evidence="4 7" id="KW-0812">Transmembrane</keyword>
<feature type="transmembrane region" description="Helical" evidence="7">
    <location>
        <begin position="171"/>
        <end position="188"/>
    </location>
</feature>
<dbReference type="PANTHER" id="PTHR43386">
    <property type="entry name" value="OLIGOPEPTIDE TRANSPORT SYSTEM PERMEASE PROTEIN APPC"/>
    <property type="match status" value="1"/>
</dbReference>
<evidence type="ECO:0000256" key="6">
    <source>
        <dbReference type="ARBA" id="ARBA00023136"/>
    </source>
</evidence>
<keyword evidence="2 7" id="KW-0813">Transport</keyword>
<dbReference type="PANTHER" id="PTHR43386:SF1">
    <property type="entry name" value="D,D-DIPEPTIDE TRANSPORT SYSTEM PERMEASE PROTEIN DDPC-RELATED"/>
    <property type="match status" value="1"/>
</dbReference>
<feature type="transmembrane region" description="Helical" evidence="7">
    <location>
        <begin position="147"/>
        <end position="165"/>
    </location>
</feature>
<reference evidence="9 10" key="1">
    <citation type="submission" date="2020-04" db="EMBL/GenBank/DDBJ databases">
        <authorList>
            <person name="Klaysubun C."/>
            <person name="Duangmal K."/>
            <person name="Lipun K."/>
        </authorList>
    </citation>
    <scope>NUCLEOTIDE SEQUENCE [LARGE SCALE GENOMIC DNA]</scope>
    <source>
        <strain evidence="9 10">K10HN5</strain>
    </source>
</reference>
<evidence type="ECO:0000256" key="3">
    <source>
        <dbReference type="ARBA" id="ARBA00022475"/>
    </source>
</evidence>
<dbReference type="InterPro" id="IPR050366">
    <property type="entry name" value="BP-dependent_transpt_permease"/>
</dbReference>
<feature type="transmembrane region" description="Helical" evidence="7">
    <location>
        <begin position="278"/>
        <end position="299"/>
    </location>
</feature>
<evidence type="ECO:0000313" key="9">
    <source>
        <dbReference type="EMBL" id="NMI01596.1"/>
    </source>
</evidence>
<accession>A0ABX1SKM0</accession>
<keyword evidence="5 7" id="KW-1133">Transmembrane helix</keyword>
<protein>
    <submittedName>
        <fullName evidence="9">ABC transporter permease</fullName>
    </submittedName>
</protein>
<comment type="subcellular location">
    <subcellularLocation>
        <location evidence="1 7">Cell membrane</location>
        <topology evidence="1 7">Multi-pass membrane protein</topology>
    </subcellularLocation>
</comment>
<name>A0ABX1SKM0_9PSEU</name>
<sequence>MTTTWAQRRRQRVDDLAAGGGRSLGAEAWRRLRRDPVAITGAAIVAVFVVVALFAPLLAPHDAGESFEQLRADLRPDSIPGAQPGFPLGSDQNGRDFFSRMILASRQTLFVGVFATLVGLAIGLVIGALAGALGGWVDTLLMRGTDVLLAIPSLLLAISIAALAAKPSQTTVIIAVAIVSVPIFARLLRGAMLAQRESDHVLAATALGVRRRAIVLRHMLPNALGPVIVQATLTLATSILDAAALSFLGLGDGDPARAEWGLMLANAQAYLDVRPALAFYPAIAIILVALGFTLLGESLREALDPKGRR</sequence>
<keyword evidence="3" id="KW-1003">Cell membrane</keyword>
<dbReference type="EMBL" id="JAAXLA010000091">
    <property type="protein sequence ID" value="NMI01596.1"/>
    <property type="molecule type" value="Genomic_DNA"/>
</dbReference>
<keyword evidence="6 7" id="KW-0472">Membrane</keyword>
<organism evidence="9 10">
    <name type="scientific">Pseudonocardia acidicola</name>
    <dbReference type="NCBI Taxonomy" id="2724939"/>
    <lineage>
        <taxon>Bacteria</taxon>
        <taxon>Bacillati</taxon>
        <taxon>Actinomycetota</taxon>
        <taxon>Actinomycetes</taxon>
        <taxon>Pseudonocardiales</taxon>
        <taxon>Pseudonocardiaceae</taxon>
        <taxon>Pseudonocardia</taxon>
    </lineage>
</organism>
<evidence type="ECO:0000256" key="2">
    <source>
        <dbReference type="ARBA" id="ARBA00022448"/>
    </source>
</evidence>
<dbReference type="RefSeq" id="WP_169385053.1">
    <property type="nucleotide sequence ID" value="NZ_JAAXLA010000091.1"/>
</dbReference>
<comment type="caution">
    <text evidence="9">The sequence shown here is derived from an EMBL/GenBank/DDBJ whole genome shotgun (WGS) entry which is preliminary data.</text>
</comment>
<evidence type="ECO:0000256" key="4">
    <source>
        <dbReference type="ARBA" id="ARBA00022692"/>
    </source>
</evidence>
<evidence type="ECO:0000256" key="7">
    <source>
        <dbReference type="RuleBase" id="RU363032"/>
    </source>
</evidence>
<dbReference type="InterPro" id="IPR000515">
    <property type="entry name" value="MetI-like"/>
</dbReference>
<gene>
    <name evidence="9" type="ORF">HF526_30495</name>
</gene>
<dbReference type="PROSITE" id="PS50928">
    <property type="entry name" value="ABC_TM1"/>
    <property type="match status" value="1"/>
</dbReference>
<dbReference type="CDD" id="cd06261">
    <property type="entry name" value="TM_PBP2"/>
    <property type="match status" value="1"/>
</dbReference>
<dbReference type="Pfam" id="PF00528">
    <property type="entry name" value="BPD_transp_1"/>
    <property type="match status" value="1"/>
</dbReference>
<evidence type="ECO:0000313" key="10">
    <source>
        <dbReference type="Proteomes" id="UP000820669"/>
    </source>
</evidence>
<comment type="similarity">
    <text evidence="7">Belongs to the binding-protein-dependent transport system permease family.</text>
</comment>
<evidence type="ECO:0000259" key="8">
    <source>
        <dbReference type="PROSITE" id="PS50928"/>
    </source>
</evidence>
<proteinExistence type="inferred from homology"/>
<evidence type="ECO:0000256" key="5">
    <source>
        <dbReference type="ARBA" id="ARBA00022989"/>
    </source>
</evidence>
<feature type="domain" description="ABC transmembrane type-1" evidence="8">
    <location>
        <begin position="105"/>
        <end position="296"/>
    </location>
</feature>
<feature type="transmembrane region" description="Helical" evidence="7">
    <location>
        <begin position="37"/>
        <end position="59"/>
    </location>
</feature>
<dbReference type="Proteomes" id="UP000820669">
    <property type="component" value="Unassembled WGS sequence"/>
</dbReference>
<dbReference type="Gene3D" id="1.10.3720.10">
    <property type="entry name" value="MetI-like"/>
    <property type="match status" value="1"/>
</dbReference>
<dbReference type="InterPro" id="IPR035906">
    <property type="entry name" value="MetI-like_sf"/>
</dbReference>
<keyword evidence="10" id="KW-1185">Reference proteome</keyword>
<feature type="transmembrane region" description="Helical" evidence="7">
    <location>
        <begin position="109"/>
        <end position="135"/>
    </location>
</feature>